<evidence type="ECO:0000313" key="2">
    <source>
        <dbReference type="Proteomes" id="UP000053562"/>
    </source>
</evidence>
<accession>A0A0J9S374</accession>
<name>A0A0J9S374_PLAVI</name>
<sequence>MSDPDIDYYQEGVDKTQIINLLKEQKLYNLYNQFNNELKPIADSVNCDAKCNEKLPKKEGEELELCDLCKNMCNLLLNFSNIEGFCKDSSCRTQFTFMNLWLYEKIKKISSSNSLISNFYDALKTIKKTKRSMMDDCPIVNFNEYDINNFKPIKYVYEFLHIFSDIIGEISGNHELKEKLYCKHIQQFFKYYNNIIGKCNNESKPLYCTQVNHLPTKINSVMINTILSKCDYVKTTCENGSPEIAGIPCLKEEEDKPVLPKTDGVPPELVRTLSTSIISLIPIVTTISIFYKVSMFFIIMRNLGYIIYIIITV</sequence>
<dbReference type="Proteomes" id="UP000053562">
    <property type="component" value="Unassembled WGS sequence"/>
</dbReference>
<dbReference type="InterPro" id="IPR008780">
    <property type="entry name" value="Plasmodium_Vir"/>
</dbReference>
<dbReference type="AlphaFoldDB" id="A0A0J9S374"/>
<organism evidence="1 2">
    <name type="scientific">Plasmodium vivax India VII</name>
    <dbReference type="NCBI Taxonomy" id="1077284"/>
    <lineage>
        <taxon>Eukaryota</taxon>
        <taxon>Sar</taxon>
        <taxon>Alveolata</taxon>
        <taxon>Apicomplexa</taxon>
        <taxon>Aconoidasida</taxon>
        <taxon>Haemosporida</taxon>
        <taxon>Plasmodiidae</taxon>
        <taxon>Plasmodium</taxon>
        <taxon>Plasmodium (Plasmodium)</taxon>
    </lineage>
</organism>
<dbReference type="EMBL" id="KQ234449">
    <property type="protein sequence ID" value="KMZ77236.1"/>
    <property type="molecule type" value="Genomic_DNA"/>
</dbReference>
<gene>
    <name evidence="1" type="ORF">PVIIG_06060</name>
</gene>
<evidence type="ECO:0000313" key="1">
    <source>
        <dbReference type="EMBL" id="KMZ77236.1"/>
    </source>
</evidence>
<protein>
    <submittedName>
        <fullName evidence="1">Uncharacterized protein</fullName>
    </submittedName>
</protein>
<dbReference type="Pfam" id="PF05795">
    <property type="entry name" value="Plasmodium_Vir"/>
    <property type="match status" value="1"/>
</dbReference>
<reference evidence="1 2" key="1">
    <citation type="submission" date="2011-08" db="EMBL/GenBank/DDBJ databases">
        <title>The Genome Sequence of Plasmodium vivax India VII.</title>
        <authorList>
            <consortium name="The Broad Institute Genome Sequencing Platform"/>
            <consortium name="The Broad Institute Genome Sequencing Center for Infectious Disease"/>
            <person name="Neafsey D."/>
            <person name="Carlton J."/>
            <person name="Barnwell J."/>
            <person name="Collins W."/>
            <person name="Escalante A."/>
            <person name="Mullikin J."/>
            <person name="Saul A."/>
            <person name="Guigo R."/>
            <person name="Camara F."/>
            <person name="Young S.K."/>
            <person name="Zeng Q."/>
            <person name="Gargeya S."/>
            <person name="Fitzgerald M."/>
            <person name="Haas B."/>
            <person name="Abouelleil A."/>
            <person name="Alvarado L."/>
            <person name="Arachchi H.M."/>
            <person name="Berlin A."/>
            <person name="Brown A."/>
            <person name="Chapman S.B."/>
            <person name="Chen Z."/>
            <person name="Dunbar C."/>
            <person name="Freedman E."/>
            <person name="Gearin G."/>
            <person name="Gellesch M."/>
            <person name="Goldberg J."/>
            <person name="Griggs A."/>
            <person name="Gujja S."/>
            <person name="Heiman D."/>
            <person name="Howarth C."/>
            <person name="Larson L."/>
            <person name="Lui A."/>
            <person name="MacDonald P.J.P."/>
            <person name="Montmayeur A."/>
            <person name="Murphy C."/>
            <person name="Neiman D."/>
            <person name="Pearson M."/>
            <person name="Priest M."/>
            <person name="Roberts A."/>
            <person name="Saif S."/>
            <person name="Shea T."/>
            <person name="Shenoy N."/>
            <person name="Sisk P."/>
            <person name="Stolte C."/>
            <person name="Sykes S."/>
            <person name="Wortman J."/>
            <person name="Nusbaum C."/>
            <person name="Birren B."/>
        </authorList>
    </citation>
    <scope>NUCLEOTIDE SEQUENCE [LARGE SCALE GENOMIC DNA]</scope>
    <source>
        <strain evidence="1 2">India VII</strain>
    </source>
</reference>
<proteinExistence type="predicted"/>